<comment type="similarity">
    <text evidence="2">Belongs to the FemABX family.</text>
</comment>
<keyword evidence="7" id="KW-0961">Cell wall biogenesis/degradation</keyword>
<comment type="subcellular location">
    <subcellularLocation>
        <location evidence="1">Cytoplasm</location>
    </subcellularLocation>
</comment>
<dbReference type="GO" id="GO:0009252">
    <property type="term" value="P:peptidoglycan biosynthetic process"/>
    <property type="evidence" value="ECO:0007669"/>
    <property type="project" value="UniProtKB-KW"/>
</dbReference>
<evidence type="ECO:0000256" key="11">
    <source>
        <dbReference type="ARBA" id="ARBA00048654"/>
    </source>
</evidence>
<sequence length="242" mass="28556">MEIQQIYFADYETPPSKAQLVGYTYALKQRHFLKEIKTVWIDLTENKEMLLGQLSKRDQAKLRRAEKERLKVIVQEKPSDAELLEFQKYYNQFARSKNIYTCNFFHYTTMQLLREQGGLTLTKIITEQEETLCYRLYIVDGKTAMSLYVATAQHNQNIGHNRQAINYANRYLWWKNILYFKNQGYDIYDVGGLTDVPSIQEFKQSFGGQIVNVYSGYIPYSVISNLVLKIRDFRFNKVRKGS</sequence>
<evidence type="ECO:0000256" key="4">
    <source>
        <dbReference type="ARBA" id="ARBA00022960"/>
    </source>
</evidence>
<dbReference type="EC" id="2.3.2.16" evidence="8"/>
<keyword evidence="3" id="KW-0808">Transferase</keyword>
<accession>A0A0M0LE79</accession>
<evidence type="ECO:0000256" key="6">
    <source>
        <dbReference type="ARBA" id="ARBA00023315"/>
    </source>
</evidence>
<evidence type="ECO:0000313" key="13">
    <source>
        <dbReference type="Proteomes" id="UP000036867"/>
    </source>
</evidence>
<reference evidence="13" key="1">
    <citation type="submission" date="2015-08" db="EMBL/GenBank/DDBJ databases">
        <title>Fjat-10028 dsm 16317.</title>
        <authorList>
            <person name="Liu B."/>
            <person name="Wang J."/>
            <person name="Zhu Y."/>
            <person name="Liu G."/>
            <person name="Chen Q."/>
            <person name="Chen Z."/>
            <person name="Lan J."/>
            <person name="Che J."/>
            <person name="Ge C."/>
            <person name="Shi H."/>
            <person name="Pan Z."/>
            <person name="Liu X."/>
        </authorList>
    </citation>
    <scope>NUCLEOTIDE SEQUENCE [LARGE SCALE GENOMIC DNA]</scope>
    <source>
        <strain evidence="13">DSM 16317</strain>
    </source>
</reference>
<evidence type="ECO:0000256" key="8">
    <source>
        <dbReference type="ARBA" id="ARBA00039074"/>
    </source>
</evidence>
<dbReference type="Proteomes" id="UP000036867">
    <property type="component" value="Unassembled WGS sequence"/>
</dbReference>
<protein>
    <recommendedName>
        <fullName evidence="9">Lipid II:glycine glycyltransferase</fullName>
        <ecNumber evidence="8">2.3.2.16</ecNumber>
    </recommendedName>
    <alternativeName>
        <fullName evidence="10">Factor essential for expression of methicillin resistance X</fullName>
    </alternativeName>
</protein>
<keyword evidence="6" id="KW-0012">Acyltransferase</keyword>
<dbReference type="GO" id="GO:0005737">
    <property type="term" value="C:cytoplasm"/>
    <property type="evidence" value="ECO:0007669"/>
    <property type="project" value="UniProtKB-SubCell"/>
</dbReference>
<dbReference type="AlphaFoldDB" id="A0A0M0LE79"/>
<gene>
    <name evidence="12" type="ORF">AMD00_11390</name>
</gene>
<evidence type="ECO:0000256" key="3">
    <source>
        <dbReference type="ARBA" id="ARBA00022679"/>
    </source>
</evidence>
<dbReference type="InterPro" id="IPR003447">
    <property type="entry name" value="FEMABX"/>
</dbReference>
<dbReference type="SUPFAM" id="SSF55729">
    <property type="entry name" value="Acyl-CoA N-acyltransferases (Nat)"/>
    <property type="match status" value="1"/>
</dbReference>
<dbReference type="PANTHER" id="PTHR36174:SF1">
    <property type="entry name" value="LIPID II:GLYCINE GLYCYLTRANSFERASE"/>
    <property type="match status" value="1"/>
</dbReference>
<comment type="catalytic activity">
    <reaction evidence="11">
        <text>beta-D-GlcNAc-(1-&gt;4)-Mur2Ac(oyl-L-Ala-D-isoglutaminyl-L-Lys-D-Ala-D-Ala)-di-trans,octa-cis-undecaprenyl diphosphate + glycyl-tRNA(Gly) = beta-D-GlcNAc-(1-&gt;4)-Mur2Ac(oyl-L-Ala-D-isoglutaminyl-L-Lys-(N(6)-Gly)-D-Ala-D-Ala)-di-trans,octa-cis-undecaprenyl diphosphate + tRNA(Gly) + H(+)</text>
        <dbReference type="Rhea" id="RHEA:30435"/>
        <dbReference type="Rhea" id="RHEA-COMP:9664"/>
        <dbReference type="Rhea" id="RHEA-COMP:9683"/>
        <dbReference type="ChEBI" id="CHEBI:15378"/>
        <dbReference type="ChEBI" id="CHEBI:62233"/>
        <dbReference type="ChEBI" id="CHEBI:62234"/>
        <dbReference type="ChEBI" id="CHEBI:78442"/>
        <dbReference type="ChEBI" id="CHEBI:78522"/>
        <dbReference type="EC" id="2.3.2.16"/>
    </reaction>
</comment>
<dbReference type="GO" id="GO:0008360">
    <property type="term" value="P:regulation of cell shape"/>
    <property type="evidence" value="ECO:0007669"/>
    <property type="project" value="UniProtKB-KW"/>
</dbReference>
<name>A0A0M0LE79_9BACL</name>
<dbReference type="InterPro" id="IPR016181">
    <property type="entry name" value="Acyl_CoA_acyltransferase"/>
</dbReference>
<evidence type="ECO:0000256" key="5">
    <source>
        <dbReference type="ARBA" id="ARBA00022984"/>
    </source>
</evidence>
<organism evidence="12 13">
    <name type="scientific">Viridibacillus arvi</name>
    <dbReference type="NCBI Taxonomy" id="263475"/>
    <lineage>
        <taxon>Bacteria</taxon>
        <taxon>Bacillati</taxon>
        <taxon>Bacillota</taxon>
        <taxon>Bacilli</taxon>
        <taxon>Bacillales</taxon>
        <taxon>Caryophanaceae</taxon>
        <taxon>Viridibacillus</taxon>
    </lineage>
</organism>
<evidence type="ECO:0000313" key="12">
    <source>
        <dbReference type="EMBL" id="KOO48998.1"/>
    </source>
</evidence>
<dbReference type="PANTHER" id="PTHR36174">
    <property type="entry name" value="LIPID II:GLYCINE GLYCYLTRANSFERASE"/>
    <property type="match status" value="1"/>
</dbReference>
<evidence type="ECO:0000256" key="2">
    <source>
        <dbReference type="ARBA" id="ARBA00009943"/>
    </source>
</evidence>
<dbReference type="InterPro" id="IPR050644">
    <property type="entry name" value="PG_Glycine_Bridge_Synth"/>
</dbReference>
<keyword evidence="5" id="KW-0573">Peptidoglycan synthesis</keyword>
<dbReference type="PROSITE" id="PS51191">
    <property type="entry name" value="FEMABX"/>
    <property type="match status" value="1"/>
</dbReference>
<evidence type="ECO:0000256" key="9">
    <source>
        <dbReference type="ARBA" id="ARBA00040679"/>
    </source>
</evidence>
<proteinExistence type="inferred from homology"/>
<evidence type="ECO:0000256" key="7">
    <source>
        <dbReference type="ARBA" id="ARBA00023316"/>
    </source>
</evidence>
<keyword evidence="13" id="KW-1185">Reference proteome</keyword>
<dbReference type="RefSeq" id="WP_053417192.1">
    <property type="nucleotide sequence ID" value="NZ_LILB01000005.1"/>
</dbReference>
<comment type="caution">
    <text evidence="12">The sequence shown here is derived from an EMBL/GenBank/DDBJ whole genome shotgun (WGS) entry which is preliminary data.</text>
</comment>
<dbReference type="GO" id="GO:0071555">
    <property type="term" value="P:cell wall organization"/>
    <property type="evidence" value="ECO:0007669"/>
    <property type="project" value="UniProtKB-KW"/>
</dbReference>
<keyword evidence="4" id="KW-0133">Cell shape</keyword>
<evidence type="ECO:0000256" key="10">
    <source>
        <dbReference type="ARBA" id="ARBA00042933"/>
    </source>
</evidence>
<dbReference type="GO" id="GO:0016755">
    <property type="term" value="F:aminoacyltransferase activity"/>
    <property type="evidence" value="ECO:0007669"/>
    <property type="project" value="InterPro"/>
</dbReference>
<dbReference type="STRING" id="263475.AMD00_11390"/>
<dbReference type="Gene3D" id="3.40.630.30">
    <property type="match status" value="1"/>
</dbReference>
<dbReference type="EMBL" id="LILB01000005">
    <property type="protein sequence ID" value="KOO48998.1"/>
    <property type="molecule type" value="Genomic_DNA"/>
</dbReference>
<dbReference type="GeneID" id="301136698"/>
<evidence type="ECO:0000256" key="1">
    <source>
        <dbReference type="ARBA" id="ARBA00004496"/>
    </source>
</evidence>
<dbReference type="OrthoDB" id="5622654at2"/>